<dbReference type="SUPFAM" id="SSF48403">
    <property type="entry name" value="Ankyrin repeat"/>
    <property type="match status" value="1"/>
</dbReference>
<dbReference type="InterPro" id="IPR036770">
    <property type="entry name" value="Ankyrin_rpt-contain_sf"/>
</dbReference>
<evidence type="ECO:0000313" key="5">
    <source>
        <dbReference type="EMBL" id="KAK2724904.1"/>
    </source>
</evidence>
<dbReference type="Pfam" id="PF12796">
    <property type="entry name" value="Ank_2"/>
    <property type="match status" value="2"/>
</dbReference>
<dbReference type="PRINTS" id="PR01415">
    <property type="entry name" value="ANKYRIN"/>
</dbReference>
<accession>A0AA88LFL2</accession>
<dbReference type="InterPro" id="IPR002110">
    <property type="entry name" value="Ankyrin_rpt"/>
</dbReference>
<feature type="repeat" description="ANK" evidence="3">
    <location>
        <begin position="125"/>
        <end position="157"/>
    </location>
</feature>
<dbReference type="PANTHER" id="PTHR24198">
    <property type="entry name" value="ANKYRIN REPEAT AND PROTEIN KINASE DOMAIN-CONTAINING PROTEIN"/>
    <property type="match status" value="1"/>
</dbReference>
<evidence type="ECO:0000256" key="2">
    <source>
        <dbReference type="ARBA" id="ARBA00023043"/>
    </source>
</evidence>
<feature type="repeat" description="ANK" evidence="3">
    <location>
        <begin position="228"/>
        <end position="260"/>
    </location>
</feature>
<feature type="repeat" description="ANK" evidence="3">
    <location>
        <begin position="261"/>
        <end position="293"/>
    </location>
</feature>
<feature type="region of interest" description="Disordered" evidence="4">
    <location>
        <begin position="498"/>
        <end position="518"/>
    </location>
</feature>
<dbReference type="PROSITE" id="PS50088">
    <property type="entry name" value="ANK_REPEAT"/>
    <property type="match status" value="8"/>
</dbReference>
<reference evidence="5" key="1">
    <citation type="submission" date="2023-07" db="EMBL/GenBank/DDBJ databases">
        <title>Chromosome-level genome assembly of Artemia franciscana.</title>
        <authorList>
            <person name="Jo E."/>
        </authorList>
    </citation>
    <scope>NUCLEOTIDE SEQUENCE</scope>
    <source>
        <tissue evidence="5">Whole body</tissue>
    </source>
</reference>
<dbReference type="SMART" id="SM00248">
    <property type="entry name" value="ANK"/>
    <property type="match status" value="8"/>
</dbReference>
<feature type="repeat" description="ANK" evidence="3">
    <location>
        <begin position="329"/>
        <end position="361"/>
    </location>
</feature>
<feature type="compositionally biased region" description="Basic residues" evidence="4">
    <location>
        <begin position="504"/>
        <end position="518"/>
    </location>
</feature>
<keyword evidence="1" id="KW-0677">Repeat</keyword>
<organism evidence="5 6">
    <name type="scientific">Artemia franciscana</name>
    <name type="common">Brine shrimp</name>
    <name type="synonym">Artemia sanfranciscana</name>
    <dbReference type="NCBI Taxonomy" id="6661"/>
    <lineage>
        <taxon>Eukaryota</taxon>
        <taxon>Metazoa</taxon>
        <taxon>Ecdysozoa</taxon>
        <taxon>Arthropoda</taxon>
        <taxon>Crustacea</taxon>
        <taxon>Branchiopoda</taxon>
        <taxon>Anostraca</taxon>
        <taxon>Artemiidae</taxon>
        <taxon>Artemia</taxon>
    </lineage>
</organism>
<dbReference type="PROSITE" id="PS50297">
    <property type="entry name" value="ANK_REP_REGION"/>
    <property type="match status" value="7"/>
</dbReference>
<dbReference type="AlphaFoldDB" id="A0AA88LFL2"/>
<comment type="caution">
    <text evidence="5">The sequence shown here is derived from an EMBL/GenBank/DDBJ whole genome shotgun (WGS) entry which is preliminary data.</text>
</comment>
<proteinExistence type="predicted"/>
<dbReference type="Proteomes" id="UP001187531">
    <property type="component" value="Unassembled WGS sequence"/>
</dbReference>
<evidence type="ECO:0000256" key="3">
    <source>
        <dbReference type="PROSITE-ProRule" id="PRU00023"/>
    </source>
</evidence>
<name>A0AA88LFL2_ARTSF</name>
<feature type="repeat" description="ANK" evidence="3">
    <location>
        <begin position="295"/>
        <end position="327"/>
    </location>
</feature>
<dbReference type="Pfam" id="PF00023">
    <property type="entry name" value="Ank"/>
    <property type="match status" value="2"/>
</dbReference>
<feature type="repeat" description="ANK" evidence="3">
    <location>
        <begin position="159"/>
        <end position="191"/>
    </location>
</feature>
<dbReference type="EMBL" id="JAVRJZ010000003">
    <property type="protein sequence ID" value="KAK2724904.1"/>
    <property type="molecule type" value="Genomic_DNA"/>
</dbReference>
<dbReference type="PANTHER" id="PTHR24198:SF165">
    <property type="entry name" value="ANKYRIN REPEAT-CONTAINING PROTEIN-RELATED"/>
    <property type="match status" value="1"/>
</dbReference>
<gene>
    <name evidence="5" type="ORF">QYM36_001385</name>
</gene>
<evidence type="ECO:0000256" key="4">
    <source>
        <dbReference type="SAM" id="MobiDB-lite"/>
    </source>
</evidence>
<evidence type="ECO:0000256" key="1">
    <source>
        <dbReference type="ARBA" id="ARBA00022737"/>
    </source>
</evidence>
<keyword evidence="2 3" id="KW-0040">ANK repeat</keyword>
<sequence>MGILIGSLNTTMKQFKTVSIEKNLTNSFLNIGAAIVSFCLHPRRLDWLKDKALLDQMEGNMKLNICKQLLKIGANPNVKDGDVNLLNLKSAELRPLHYATIKGKLDICQLLLSYKADPNMKDGFGRRAPLHYATEKSEPAICKLLLSYGADPNIKEGTNGNTPLQIAAVNGFFKICQLLLNNGADLNYIQGDGPKTTALQNAILKGKFDICHLLLSHGADPNVKGGVHKATSLHFAAEKGRLDICHLLLKNGADPNVKTLSNKTALHYAIFTGKLDICQLLLRYGANPNANGGSYNKTPLQFAAEKGSLDICQLLLRIGADPNLKSTFFNKTALHFAAEKSQLGICQLLLSNRADPNAICKIKYTKNGRKNVKRKTALLIALQNRSFKEYFPIAKCFFEIETDYHSKLPVDVKKEYKTIIVQIIKYSNTPGLPPKEKWFWRMLKIAFNDTDGSLKSMCEYLIREFLDCDDIIDEIKRMNIPEILKPSLIFRYLPEPPTHPGFSGKKKPSKKRTMSNSS</sequence>
<dbReference type="Gene3D" id="1.25.40.20">
    <property type="entry name" value="Ankyrin repeat-containing domain"/>
    <property type="match status" value="3"/>
</dbReference>
<keyword evidence="6" id="KW-1185">Reference proteome</keyword>
<feature type="repeat" description="ANK" evidence="3">
    <location>
        <begin position="194"/>
        <end position="226"/>
    </location>
</feature>
<protein>
    <submittedName>
        <fullName evidence="5">Uncharacterized protein</fullName>
    </submittedName>
</protein>
<evidence type="ECO:0000313" key="6">
    <source>
        <dbReference type="Proteomes" id="UP001187531"/>
    </source>
</evidence>
<feature type="repeat" description="ANK" evidence="3">
    <location>
        <begin position="91"/>
        <end position="123"/>
    </location>
</feature>